<evidence type="ECO:0000256" key="1">
    <source>
        <dbReference type="ARBA" id="ARBA00001964"/>
    </source>
</evidence>
<name>A0A832V3Y5_9ARCH</name>
<dbReference type="AlphaFoldDB" id="A0A832V3Y5"/>
<dbReference type="EMBL" id="DVAB01000025">
    <property type="protein sequence ID" value="HIK00522.1"/>
    <property type="molecule type" value="Genomic_DNA"/>
</dbReference>
<keyword evidence="4" id="KW-0479">Metal-binding</keyword>
<evidence type="ECO:0000256" key="6">
    <source>
        <dbReference type="SAM" id="Coils"/>
    </source>
</evidence>
<dbReference type="GO" id="GO:0016740">
    <property type="term" value="F:transferase activity"/>
    <property type="evidence" value="ECO:0007669"/>
    <property type="project" value="UniProtKB-KW"/>
</dbReference>
<dbReference type="PROSITE" id="PS00801">
    <property type="entry name" value="TRANSKETOLASE_1"/>
    <property type="match status" value="1"/>
</dbReference>
<dbReference type="Proteomes" id="UP000646946">
    <property type="component" value="Unassembled WGS sequence"/>
</dbReference>
<dbReference type="PANTHER" id="PTHR47514:SF1">
    <property type="entry name" value="TRANSKETOLASE N-TERMINAL SECTION-RELATED"/>
    <property type="match status" value="1"/>
</dbReference>
<dbReference type="GO" id="GO:0006082">
    <property type="term" value="P:organic acid metabolic process"/>
    <property type="evidence" value="ECO:0007669"/>
    <property type="project" value="UniProtKB-ARBA"/>
</dbReference>
<dbReference type="GO" id="GO:0044272">
    <property type="term" value="P:sulfur compound biosynthetic process"/>
    <property type="evidence" value="ECO:0007669"/>
    <property type="project" value="UniProtKB-ARBA"/>
</dbReference>
<comment type="similarity">
    <text evidence="2">Belongs to the transketolase family.</text>
</comment>
<organism evidence="8 9">
    <name type="scientific">Candidatus Naiadarchaeum limnaeum</name>
    <dbReference type="NCBI Taxonomy" id="2756139"/>
    <lineage>
        <taxon>Archaea</taxon>
        <taxon>Candidatus Undinarchaeota</taxon>
        <taxon>Candidatus Undinarchaeia</taxon>
        <taxon>Candidatus Naiadarchaeales</taxon>
        <taxon>Candidatus Naiadarchaeaceae</taxon>
        <taxon>Candidatus Naiadarchaeum</taxon>
    </lineage>
</organism>
<comment type="caution">
    <text evidence="8">The sequence shown here is derived from an EMBL/GenBank/DDBJ whole genome shotgun (WGS) entry which is preliminary data.</text>
</comment>
<reference evidence="8 9" key="1">
    <citation type="journal article" name="Nat. Commun.">
        <title>Undinarchaeota illuminate DPANN phylogeny and the impact of gene transfer on archaeal evolution.</title>
        <authorList>
            <person name="Dombrowski N."/>
            <person name="Williams T.A."/>
            <person name="Sun J."/>
            <person name="Woodcroft B.J."/>
            <person name="Lee J.H."/>
            <person name="Minh B.Q."/>
            <person name="Rinke C."/>
            <person name="Spang A."/>
        </authorList>
    </citation>
    <scope>NUCLEOTIDE SEQUENCE [LARGE SCALE GENOMIC DNA]</scope>
    <source>
        <strain evidence="8">MAG_bin1129</strain>
    </source>
</reference>
<dbReference type="InterPro" id="IPR029061">
    <property type="entry name" value="THDP-binding"/>
</dbReference>
<dbReference type="CDD" id="cd02012">
    <property type="entry name" value="TPP_TK"/>
    <property type="match status" value="1"/>
</dbReference>
<gene>
    <name evidence="8" type="ORF">H1016_03210</name>
</gene>
<evidence type="ECO:0000256" key="5">
    <source>
        <dbReference type="ARBA" id="ARBA00023052"/>
    </source>
</evidence>
<keyword evidence="5" id="KW-0786">Thiamine pyrophosphate</keyword>
<feature type="coiled-coil region" evidence="6">
    <location>
        <begin position="6"/>
        <end position="33"/>
    </location>
</feature>
<accession>A0A832V3Y5</accession>
<keyword evidence="9" id="KW-1185">Reference proteome</keyword>
<evidence type="ECO:0000256" key="2">
    <source>
        <dbReference type="ARBA" id="ARBA00007131"/>
    </source>
</evidence>
<evidence type="ECO:0000256" key="4">
    <source>
        <dbReference type="ARBA" id="ARBA00022723"/>
    </source>
</evidence>
<keyword evidence="6" id="KW-0175">Coiled coil</keyword>
<dbReference type="InterPro" id="IPR005474">
    <property type="entry name" value="Transketolase_N"/>
</dbReference>
<dbReference type="Gene3D" id="3.40.50.970">
    <property type="match status" value="1"/>
</dbReference>
<dbReference type="Pfam" id="PF00456">
    <property type="entry name" value="Transketolase_N"/>
    <property type="match status" value="1"/>
</dbReference>
<dbReference type="InterPro" id="IPR049557">
    <property type="entry name" value="Transketolase_CS"/>
</dbReference>
<proteinExistence type="inferred from homology"/>
<sequence>MNKLELKAKETDIEFLQKKAKQLRRDIVEMLYRAQSGHPGGSLSETDILVALYYTGRLNISPKNYKDPNRDRFILSKGHACPALYAILADLGFFSKSELNKFRKIGALLQGHAVTDVPGIEFSVGTLGQGLSFANGIALARKLDGKNFKIFVLLGDGETQEGQIWEAAMSAANYNLDVVAIVDRNKIQNDEFVDKTKRMDPYAEKWKSFGWKVIECNGHDFNSLATALDNAENLSGPRVIIADTSKGKGVSFMELNPEFHGKAPNEEEYKKAIEELK</sequence>
<dbReference type="PANTHER" id="PTHR47514">
    <property type="entry name" value="TRANSKETOLASE N-TERMINAL SECTION-RELATED"/>
    <property type="match status" value="1"/>
</dbReference>
<feature type="domain" description="Transketolase N-terminal" evidence="7">
    <location>
        <begin position="20"/>
        <end position="272"/>
    </location>
</feature>
<keyword evidence="3" id="KW-0808">Transferase</keyword>
<evidence type="ECO:0000256" key="3">
    <source>
        <dbReference type="ARBA" id="ARBA00022679"/>
    </source>
</evidence>
<dbReference type="SUPFAM" id="SSF52518">
    <property type="entry name" value="Thiamin diphosphate-binding fold (THDP-binding)"/>
    <property type="match status" value="1"/>
</dbReference>
<evidence type="ECO:0000313" key="8">
    <source>
        <dbReference type="EMBL" id="HIK00522.1"/>
    </source>
</evidence>
<comment type="cofactor">
    <cofactor evidence="1">
        <name>thiamine diphosphate</name>
        <dbReference type="ChEBI" id="CHEBI:58937"/>
    </cofactor>
</comment>
<evidence type="ECO:0000313" key="9">
    <source>
        <dbReference type="Proteomes" id="UP000646946"/>
    </source>
</evidence>
<dbReference type="GO" id="GO:0046872">
    <property type="term" value="F:metal ion binding"/>
    <property type="evidence" value="ECO:0007669"/>
    <property type="project" value="UniProtKB-KW"/>
</dbReference>
<evidence type="ECO:0000259" key="7">
    <source>
        <dbReference type="Pfam" id="PF00456"/>
    </source>
</evidence>
<protein>
    <submittedName>
        <fullName evidence="8">Transketolase</fullName>
    </submittedName>
</protein>